<dbReference type="Proteomes" id="UP001211065">
    <property type="component" value="Unassembled WGS sequence"/>
</dbReference>
<dbReference type="EMBL" id="JADGJW010000068">
    <property type="protein sequence ID" value="KAJ3225193.1"/>
    <property type="molecule type" value="Genomic_DNA"/>
</dbReference>
<accession>A0AAD5XY60</accession>
<gene>
    <name evidence="2" type="ORF">HK099_007205</name>
</gene>
<dbReference type="InterPro" id="IPR044672">
    <property type="entry name" value="MOCS2A"/>
</dbReference>
<protein>
    <recommendedName>
        <fullName evidence="4">Molybdopterin synthase sulfur carrier subunit</fullName>
    </recommendedName>
</protein>
<dbReference type="Pfam" id="PF02597">
    <property type="entry name" value="ThiS"/>
    <property type="match status" value="1"/>
</dbReference>
<reference evidence="2" key="1">
    <citation type="submission" date="2020-05" db="EMBL/GenBank/DDBJ databases">
        <title>Phylogenomic resolution of chytrid fungi.</title>
        <authorList>
            <person name="Stajich J.E."/>
            <person name="Amses K."/>
            <person name="Simmons R."/>
            <person name="Seto K."/>
            <person name="Myers J."/>
            <person name="Bonds A."/>
            <person name="Quandt C.A."/>
            <person name="Barry K."/>
            <person name="Liu P."/>
            <person name="Grigoriev I."/>
            <person name="Longcore J.E."/>
            <person name="James T.Y."/>
        </authorList>
    </citation>
    <scope>NUCLEOTIDE SEQUENCE</scope>
    <source>
        <strain evidence="2">JEL0476</strain>
    </source>
</reference>
<dbReference type="GO" id="GO:0006777">
    <property type="term" value="P:Mo-molybdopterin cofactor biosynthetic process"/>
    <property type="evidence" value="ECO:0007669"/>
    <property type="project" value="InterPro"/>
</dbReference>
<proteinExistence type="predicted"/>
<name>A0AAD5XY60_9FUNG</name>
<dbReference type="Gene3D" id="3.10.20.30">
    <property type="match status" value="1"/>
</dbReference>
<dbReference type="CDD" id="cd00754">
    <property type="entry name" value="Ubl_MoaD"/>
    <property type="match status" value="1"/>
</dbReference>
<evidence type="ECO:0008006" key="4">
    <source>
        <dbReference type="Google" id="ProtNLM"/>
    </source>
</evidence>
<dbReference type="AlphaFoldDB" id="A0AAD5XY60"/>
<dbReference type="InterPro" id="IPR012675">
    <property type="entry name" value="Beta-grasp_dom_sf"/>
</dbReference>
<keyword evidence="1" id="KW-0547">Nucleotide-binding</keyword>
<dbReference type="GO" id="GO:0000166">
    <property type="term" value="F:nucleotide binding"/>
    <property type="evidence" value="ECO:0007669"/>
    <property type="project" value="UniProtKB-KW"/>
</dbReference>
<evidence type="ECO:0000313" key="2">
    <source>
        <dbReference type="EMBL" id="KAJ3225193.1"/>
    </source>
</evidence>
<dbReference type="InterPro" id="IPR003749">
    <property type="entry name" value="ThiS/MoaD-like"/>
</dbReference>
<organism evidence="2 3">
    <name type="scientific">Clydaea vesicula</name>
    <dbReference type="NCBI Taxonomy" id="447962"/>
    <lineage>
        <taxon>Eukaryota</taxon>
        <taxon>Fungi</taxon>
        <taxon>Fungi incertae sedis</taxon>
        <taxon>Chytridiomycota</taxon>
        <taxon>Chytridiomycota incertae sedis</taxon>
        <taxon>Chytridiomycetes</taxon>
        <taxon>Lobulomycetales</taxon>
        <taxon>Lobulomycetaceae</taxon>
        <taxon>Clydaea</taxon>
    </lineage>
</organism>
<keyword evidence="3" id="KW-1185">Reference proteome</keyword>
<evidence type="ECO:0000313" key="3">
    <source>
        <dbReference type="Proteomes" id="UP001211065"/>
    </source>
</evidence>
<dbReference type="InterPro" id="IPR016155">
    <property type="entry name" value="Mopterin_synth/thiamin_S_b"/>
</dbReference>
<comment type="caution">
    <text evidence="2">The sequence shown here is derived from an EMBL/GenBank/DDBJ whole genome shotgun (WGS) entry which is preliminary data.</text>
</comment>
<dbReference type="SUPFAM" id="SSF54285">
    <property type="entry name" value="MoaD/ThiS"/>
    <property type="match status" value="1"/>
</dbReference>
<dbReference type="PANTHER" id="PTHR33359:SF1">
    <property type="entry name" value="MOLYBDOPTERIN SYNTHASE SULFUR CARRIER SUBUNIT"/>
    <property type="match status" value="1"/>
</dbReference>
<dbReference type="GO" id="GO:1990133">
    <property type="term" value="C:molybdopterin adenylyltransferase complex"/>
    <property type="evidence" value="ECO:0007669"/>
    <property type="project" value="TreeGrafter"/>
</dbReference>
<evidence type="ECO:0000256" key="1">
    <source>
        <dbReference type="ARBA" id="ARBA00022741"/>
    </source>
</evidence>
<dbReference type="PANTHER" id="PTHR33359">
    <property type="entry name" value="MOLYBDOPTERIN SYNTHASE SULFUR CARRIER SUBUNIT"/>
    <property type="match status" value="1"/>
</dbReference>
<sequence length="81" mass="9059">MVKVLYWAKAKELVGISDEEVYIGAPTPVSHFILKLENLHPILKTLNNTNLYALNMEFITNFNSILNNNDEFAIIPPVSGG</sequence>